<dbReference type="PIRSF" id="PIRSF000538">
    <property type="entry name" value="GlpK"/>
    <property type="match status" value="1"/>
</dbReference>
<organism evidence="9 10">
    <name type="scientific">Mycolicibacterium agri</name>
    <name type="common">Mycobacterium agri</name>
    <dbReference type="NCBI Taxonomy" id="36811"/>
    <lineage>
        <taxon>Bacteria</taxon>
        <taxon>Bacillati</taxon>
        <taxon>Actinomycetota</taxon>
        <taxon>Actinomycetes</taxon>
        <taxon>Mycobacteriales</taxon>
        <taxon>Mycobacteriaceae</taxon>
        <taxon>Mycolicibacterium</taxon>
    </lineage>
</organism>
<reference evidence="9 10" key="1">
    <citation type="submission" date="2017-10" db="EMBL/GenBank/DDBJ databases">
        <title>The new phylogeny of genus Mycobacterium.</title>
        <authorList>
            <person name="Tortoli E."/>
            <person name="Trovato A."/>
            <person name="Cirillo D.M."/>
        </authorList>
    </citation>
    <scope>NUCLEOTIDE SEQUENCE [LARGE SCALE GENOMIC DNA]</scope>
    <source>
        <strain evidence="9 10">CCUG37673</strain>
    </source>
</reference>
<keyword evidence="4 9" id="KW-0418">Kinase</keyword>
<dbReference type="OrthoDB" id="9805576at2"/>
<evidence type="ECO:0000313" key="9">
    <source>
        <dbReference type="EMBL" id="PEG37322.1"/>
    </source>
</evidence>
<protein>
    <submittedName>
        <fullName evidence="9">Glycerol kinase</fullName>
    </submittedName>
</protein>
<dbReference type="GO" id="GO:0005829">
    <property type="term" value="C:cytosol"/>
    <property type="evidence" value="ECO:0007669"/>
    <property type="project" value="TreeGrafter"/>
</dbReference>
<name>A0A2A7MZU9_MYCAG</name>
<proteinExistence type="inferred from homology"/>
<feature type="domain" description="Carbohydrate kinase FGGY N-terminal" evidence="7">
    <location>
        <begin position="22"/>
        <end position="263"/>
    </location>
</feature>
<evidence type="ECO:0000256" key="4">
    <source>
        <dbReference type="ARBA" id="ARBA00022777"/>
    </source>
</evidence>
<dbReference type="InterPro" id="IPR000577">
    <property type="entry name" value="Carb_kinase_FGGY"/>
</dbReference>
<feature type="compositionally biased region" description="Polar residues" evidence="6">
    <location>
        <begin position="506"/>
        <end position="524"/>
    </location>
</feature>
<evidence type="ECO:0000256" key="1">
    <source>
        <dbReference type="ARBA" id="ARBA00009156"/>
    </source>
</evidence>
<evidence type="ECO:0000256" key="3">
    <source>
        <dbReference type="ARBA" id="ARBA00022741"/>
    </source>
</evidence>
<dbReference type="AlphaFoldDB" id="A0A2A7MZU9"/>
<dbReference type="GO" id="GO:0004370">
    <property type="term" value="F:glycerol kinase activity"/>
    <property type="evidence" value="ECO:0007669"/>
    <property type="project" value="TreeGrafter"/>
</dbReference>
<evidence type="ECO:0000256" key="5">
    <source>
        <dbReference type="ARBA" id="ARBA00022840"/>
    </source>
</evidence>
<evidence type="ECO:0000259" key="7">
    <source>
        <dbReference type="Pfam" id="PF00370"/>
    </source>
</evidence>
<dbReference type="PANTHER" id="PTHR10196:SF69">
    <property type="entry name" value="GLYCEROL KINASE"/>
    <property type="match status" value="1"/>
</dbReference>
<keyword evidence="5" id="KW-0067">ATP-binding</keyword>
<dbReference type="Proteomes" id="UP000220914">
    <property type="component" value="Unassembled WGS sequence"/>
</dbReference>
<feature type="region of interest" description="Disordered" evidence="6">
    <location>
        <begin position="475"/>
        <end position="524"/>
    </location>
</feature>
<evidence type="ECO:0000259" key="8">
    <source>
        <dbReference type="Pfam" id="PF02782"/>
    </source>
</evidence>
<evidence type="ECO:0000313" key="10">
    <source>
        <dbReference type="Proteomes" id="UP000220914"/>
    </source>
</evidence>
<dbReference type="Gene3D" id="3.30.420.40">
    <property type="match status" value="2"/>
</dbReference>
<dbReference type="Pfam" id="PF00370">
    <property type="entry name" value="FGGY_N"/>
    <property type="match status" value="1"/>
</dbReference>
<accession>A0A2A7MZU9</accession>
<evidence type="ECO:0000256" key="6">
    <source>
        <dbReference type="SAM" id="MobiDB-lite"/>
    </source>
</evidence>
<gene>
    <name evidence="9" type="ORF">CQY20_16170</name>
</gene>
<dbReference type="SUPFAM" id="SSF53067">
    <property type="entry name" value="Actin-like ATPase domain"/>
    <property type="match status" value="2"/>
</dbReference>
<dbReference type="EMBL" id="PDCP01000027">
    <property type="protein sequence ID" value="PEG37322.1"/>
    <property type="molecule type" value="Genomic_DNA"/>
</dbReference>
<dbReference type="Pfam" id="PF02782">
    <property type="entry name" value="FGGY_C"/>
    <property type="match status" value="1"/>
</dbReference>
<dbReference type="GO" id="GO:0005524">
    <property type="term" value="F:ATP binding"/>
    <property type="evidence" value="ECO:0007669"/>
    <property type="project" value="UniProtKB-KW"/>
</dbReference>
<dbReference type="PANTHER" id="PTHR10196">
    <property type="entry name" value="SUGAR KINASE"/>
    <property type="match status" value="1"/>
</dbReference>
<comment type="caution">
    <text evidence="9">The sequence shown here is derived from an EMBL/GenBank/DDBJ whole genome shotgun (WGS) entry which is preliminary data.</text>
</comment>
<feature type="domain" description="Carbohydrate kinase FGGY C-terminal" evidence="8">
    <location>
        <begin position="274"/>
        <end position="454"/>
    </location>
</feature>
<dbReference type="GO" id="GO:0019563">
    <property type="term" value="P:glycerol catabolic process"/>
    <property type="evidence" value="ECO:0007669"/>
    <property type="project" value="TreeGrafter"/>
</dbReference>
<comment type="similarity">
    <text evidence="1">Belongs to the FGGY kinase family.</text>
</comment>
<keyword evidence="2" id="KW-0808">Transferase</keyword>
<dbReference type="InterPro" id="IPR018485">
    <property type="entry name" value="FGGY_C"/>
</dbReference>
<dbReference type="InterPro" id="IPR018484">
    <property type="entry name" value="FGGY_N"/>
</dbReference>
<evidence type="ECO:0000256" key="2">
    <source>
        <dbReference type="ARBA" id="ARBA00022679"/>
    </source>
</evidence>
<dbReference type="InterPro" id="IPR043129">
    <property type="entry name" value="ATPase_NBD"/>
</dbReference>
<sequence>MPTELPRPPARYSEMASPSSFILSIDQGTSSTKAMLVDSLGGVYRSASCPVGQSHPHPGWVEQSAAEIWASIRRAVRDCVTDDIARAVVGVALSVQRESVTMWDTNTGASIGPVLSWQDQRTAPAADELERAGVSEKIFATSGLPLDPMFSALKAGWLLDEFDPQRDRARSGRWRIGTIDAWLLSRFGGEPVTEAGNASRTQLLNIHTASWDSSLLEMFGVPEGALPRVVASTGPFPTIRDLDPLPDGLPVLAVLADSHAALFAHAGWRPGVVKATYGTGSSVMAIGPHHTADSGVCSTIAWDVGGVTHALEANIRSTGRTMSWLSEVLDVDVDRLWHDAETATSDGVVMVPAFGGLGAPVWDRNATPVISGLSLGTRRPQLARAALESIAFQIDDVIAAFRDTAGPMQGLACDGGMTRSRALMQLQADISGLPVYVSTTPNLSALGAAYLAGLQVGWWTFTALEDAVNGTEDRPLLPQLDDDERQARRDVWANAVNRSRGASEAPATSTGGHAGQSRSHTPQP</sequence>
<keyword evidence="3" id="KW-0547">Nucleotide-binding</keyword>
<keyword evidence="10" id="KW-1185">Reference proteome</keyword>
<dbReference type="CDD" id="cd07769">
    <property type="entry name" value="ASKHA_NBD_FGGY_GK"/>
    <property type="match status" value="1"/>
</dbReference>